<proteinExistence type="predicted"/>
<name>A0A6C0X6E4_9CRYP</name>
<keyword evidence="1" id="KW-0496">Mitochondrion</keyword>
<reference evidence="1" key="1">
    <citation type="submission" date="2018-12" db="EMBL/GenBank/DDBJ databases">
        <authorList>
            <person name="hu s."/>
            <person name="Xu Y."/>
            <person name="Xu B."/>
            <person name="Li F."/>
        </authorList>
    </citation>
    <scope>NUCLEOTIDE SEQUENCE</scope>
</reference>
<dbReference type="GO" id="GO:0005840">
    <property type="term" value="C:ribosome"/>
    <property type="evidence" value="ECO:0007669"/>
    <property type="project" value="UniProtKB-KW"/>
</dbReference>
<reference evidence="1" key="2">
    <citation type="journal article" date="2019" name="Mitochondrial DNA Part B Resour">
        <title>The complete mitochondrial genome of a marine microalgae Cryptophyceae sp. CCMP2293.</title>
        <authorList>
            <person name="Hu S."/>
            <person name="Xu Y."/>
            <person name="Xu B."/>
            <person name="Li F."/>
        </authorList>
    </citation>
    <scope>NUCLEOTIDE SEQUENCE</scope>
</reference>
<geneLocation type="mitochondrion" evidence="1"/>
<accession>A0A6C0X6E4</accession>
<gene>
    <name evidence="1" type="primary">rps1</name>
</gene>
<sequence>MKKSLVLNKKINTRNIGVLKSWLGCYEISKRRFFEGIFCEKTFSISLGIKYKVLLERDKKKSYKKLYELKIIQLETSFSCIFFKFQQEVNTTFSSLLIMIKHIQKKKILLTGRVLNDIKGGFAVGSIGLICFLPKSRAFNCKVGSVYSFLILSIDNYRHSFVLSKKKTLLKSMGWKRKLAKRSQVFKKLKAIEFITFKNIFSYTFVLRRA</sequence>
<organism evidence="1">
    <name type="scientific">Baffinella frigidus</name>
    <dbReference type="NCBI Taxonomy" id="2571260"/>
    <lineage>
        <taxon>Eukaryota</taxon>
        <taxon>Cryptophyceae</taxon>
        <taxon>Cryptomonadales</taxon>
        <taxon>Baffinellaceae</taxon>
        <taxon>Baffinella</taxon>
    </lineage>
</organism>
<dbReference type="EMBL" id="MK292549">
    <property type="protein sequence ID" value="QIC54981.1"/>
    <property type="molecule type" value="Genomic_DNA"/>
</dbReference>
<keyword evidence="1" id="KW-0689">Ribosomal protein</keyword>
<evidence type="ECO:0000313" key="1">
    <source>
        <dbReference type="EMBL" id="QIC54981.1"/>
    </source>
</evidence>
<keyword evidence="1" id="KW-0687">Ribonucleoprotein</keyword>
<protein>
    <submittedName>
        <fullName evidence="1">Ribosomal protein S1</fullName>
    </submittedName>
</protein>
<dbReference type="AlphaFoldDB" id="A0A6C0X6E4"/>